<dbReference type="Proteomes" id="UP000789920">
    <property type="component" value="Unassembled WGS sequence"/>
</dbReference>
<feature type="non-terminal residue" evidence="1">
    <location>
        <position position="1"/>
    </location>
</feature>
<dbReference type="EMBL" id="CAJVQC010115000">
    <property type="protein sequence ID" value="CAG8836531.1"/>
    <property type="molecule type" value="Genomic_DNA"/>
</dbReference>
<proteinExistence type="predicted"/>
<accession>A0ACA9SDP7</accession>
<gene>
    <name evidence="1" type="ORF">RPERSI_LOCUS29968</name>
</gene>
<name>A0ACA9SDP7_9GLOM</name>
<organism evidence="1 2">
    <name type="scientific">Racocetra persica</name>
    <dbReference type="NCBI Taxonomy" id="160502"/>
    <lineage>
        <taxon>Eukaryota</taxon>
        <taxon>Fungi</taxon>
        <taxon>Fungi incertae sedis</taxon>
        <taxon>Mucoromycota</taxon>
        <taxon>Glomeromycotina</taxon>
        <taxon>Glomeromycetes</taxon>
        <taxon>Diversisporales</taxon>
        <taxon>Gigasporaceae</taxon>
        <taxon>Racocetra</taxon>
    </lineage>
</organism>
<evidence type="ECO:0000313" key="2">
    <source>
        <dbReference type="Proteomes" id="UP000789920"/>
    </source>
</evidence>
<protein>
    <submittedName>
        <fullName evidence="1">16765_t:CDS:1</fullName>
    </submittedName>
</protein>
<evidence type="ECO:0000313" key="1">
    <source>
        <dbReference type="EMBL" id="CAG8836531.1"/>
    </source>
</evidence>
<feature type="non-terminal residue" evidence="1">
    <location>
        <position position="73"/>
    </location>
</feature>
<keyword evidence="2" id="KW-1185">Reference proteome</keyword>
<comment type="caution">
    <text evidence="1">The sequence shown here is derived from an EMBL/GenBank/DDBJ whole genome shotgun (WGS) entry which is preliminary data.</text>
</comment>
<reference evidence="1" key="1">
    <citation type="submission" date="2021-06" db="EMBL/GenBank/DDBJ databases">
        <authorList>
            <person name="Kallberg Y."/>
            <person name="Tangrot J."/>
            <person name="Rosling A."/>
        </authorList>
    </citation>
    <scope>NUCLEOTIDE SEQUENCE</scope>
    <source>
        <strain evidence="1">MA461A</strain>
    </source>
</reference>
<sequence length="73" mass="8465">SKTLHGWYAYPILYKMTIKEFFDKLIISKISPEYNISVNPFEIIDCIELSQMLEAGTTTIQTSPYCKIIELTK</sequence>